<reference evidence="9" key="1">
    <citation type="submission" date="2022-11" db="EMBL/GenBank/DDBJ databases">
        <authorList>
            <person name="Scott C."/>
            <person name="Bruce N."/>
        </authorList>
    </citation>
    <scope>NUCLEOTIDE SEQUENCE</scope>
</reference>
<comment type="similarity">
    <text evidence="2">Belongs to the major facilitator superfamily. Sugar transporter (TC 2.A.1.1) family.</text>
</comment>
<proteinExistence type="inferred from homology"/>
<evidence type="ECO:0000259" key="8">
    <source>
        <dbReference type="PROSITE" id="PS50850"/>
    </source>
</evidence>
<dbReference type="InterPro" id="IPR050360">
    <property type="entry name" value="MFS_Sugar_Transporters"/>
</dbReference>
<feature type="transmembrane region" description="Helical" evidence="7">
    <location>
        <begin position="120"/>
        <end position="141"/>
    </location>
</feature>
<dbReference type="GO" id="GO:0005351">
    <property type="term" value="F:carbohydrate:proton symporter activity"/>
    <property type="evidence" value="ECO:0007669"/>
    <property type="project" value="TreeGrafter"/>
</dbReference>
<evidence type="ECO:0000256" key="4">
    <source>
        <dbReference type="ARBA" id="ARBA00022989"/>
    </source>
</evidence>
<dbReference type="SUPFAM" id="SSF103473">
    <property type="entry name" value="MFS general substrate transporter"/>
    <property type="match status" value="1"/>
</dbReference>
<dbReference type="PANTHER" id="PTHR48022:SF70">
    <property type="entry name" value="MONOSACCHARIDE TRANSPORTER, PUTATIVE (AFU_ORTHOLOGUE AFUA_5G14540)-RELATED"/>
    <property type="match status" value="1"/>
</dbReference>
<evidence type="ECO:0000313" key="9">
    <source>
        <dbReference type="EMBL" id="CAI4217404.1"/>
    </source>
</evidence>
<accession>A0A9P1MBL3</accession>
<dbReference type="InterPro" id="IPR036259">
    <property type="entry name" value="MFS_trans_sf"/>
</dbReference>
<keyword evidence="10" id="KW-1185">Reference proteome</keyword>
<feature type="transmembrane region" description="Helical" evidence="7">
    <location>
        <begin position="246"/>
        <end position="266"/>
    </location>
</feature>
<feature type="transmembrane region" description="Helical" evidence="7">
    <location>
        <begin position="80"/>
        <end position="100"/>
    </location>
</feature>
<feature type="transmembrane region" description="Helical" evidence="7">
    <location>
        <begin position="148"/>
        <end position="167"/>
    </location>
</feature>
<keyword evidence="5 7" id="KW-0472">Membrane</keyword>
<evidence type="ECO:0000256" key="1">
    <source>
        <dbReference type="ARBA" id="ARBA00004141"/>
    </source>
</evidence>
<gene>
    <name evidence="9" type="ORF">PPNO1_LOCUS7017</name>
</gene>
<sequence>MPAVVCCLIMFFPESPRWLISKDRTEEALQIFAKYHGDGDVNAPLCQLQYREVIEDYAQAGQQPPWWYYKDLVNTRAARYRLAMVIGMAFFGQWSGNNVVSYFMPDMILEAGIEDTNKQLLINAINPIFSMMAAIYGASLLDKLGRRTMMMGGLTGALFSYILLTAFTAESKNNPNLAYGVIVSIYIFGIFFSAGFTPLQTLYTVECLENRTRARGSGANFLFLNIAMTINTVGISVAISRIGWKLYVIYIVWIIIEIVLIYFFAVETAGKTLEEMRDIFEAPNPRKASLAKTSIRNGSEEGQAGQTEA</sequence>
<dbReference type="AlphaFoldDB" id="A0A9P1MBL3"/>
<evidence type="ECO:0000256" key="7">
    <source>
        <dbReference type="SAM" id="Phobius"/>
    </source>
</evidence>
<name>A0A9P1MBL3_9PEZI</name>
<dbReference type="InterPro" id="IPR005828">
    <property type="entry name" value="MFS_sugar_transport-like"/>
</dbReference>
<evidence type="ECO:0000256" key="6">
    <source>
        <dbReference type="SAM" id="MobiDB-lite"/>
    </source>
</evidence>
<dbReference type="EMBL" id="CALLCH030000016">
    <property type="protein sequence ID" value="CAI4217404.1"/>
    <property type="molecule type" value="Genomic_DNA"/>
</dbReference>
<feature type="transmembrane region" description="Helical" evidence="7">
    <location>
        <begin position="220"/>
        <end position="240"/>
    </location>
</feature>
<evidence type="ECO:0000313" key="10">
    <source>
        <dbReference type="Proteomes" id="UP000838763"/>
    </source>
</evidence>
<comment type="subcellular location">
    <subcellularLocation>
        <location evidence="1">Membrane</location>
        <topology evidence="1">Multi-pass membrane protein</topology>
    </subcellularLocation>
</comment>
<dbReference type="Proteomes" id="UP000838763">
    <property type="component" value="Unassembled WGS sequence"/>
</dbReference>
<feature type="domain" description="Major facilitator superfamily (MFS) profile" evidence="8">
    <location>
        <begin position="1"/>
        <end position="269"/>
    </location>
</feature>
<dbReference type="InterPro" id="IPR020846">
    <property type="entry name" value="MFS_dom"/>
</dbReference>
<dbReference type="PROSITE" id="PS50850">
    <property type="entry name" value="MFS"/>
    <property type="match status" value="1"/>
</dbReference>
<dbReference type="PANTHER" id="PTHR48022">
    <property type="entry name" value="PLASTIDIC GLUCOSE TRANSPORTER 4"/>
    <property type="match status" value="1"/>
</dbReference>
<organism evidence="9 10">
    <name type="scientific">Parascedosporium putredinis</name>
    <dbReference type="NCBI Taxonomy" id="1442378"/>
    <lineage>
        <taxon>Eukaryota</taxon>
        <taxon>Fungi</taxon>
        <taxon>Dikarya</taxon>
        <taxon>Ascomycota</taxon>
        <taxon>Pezizomycotina</taxon>
        <taxon>Sordariomycetes</taxon>
        <taxon>Hypocreomycetidae</taxon>
        <taxon>Microascales</taxon>
        <taxon>Microascaceae</taxon>
        <taxon>Parascedosporium</taxon>
    </lineage>
</organism>
<keyword evidence="3 7" id="KW-0812">Transmembrane</keyword>
<feature type="transmembrane region" description="Helical" evidence="7">
    <location>
        <begin position="179"/>
        <end position="199"/>
    </location>
</feature>
<dbReference type="Pfam" id="PF00083">
    <property type="entry name" value="Sugar_tr"/>
    <property type="match status" value="1"/>
</dbReference>
<dbReference type="Gene3D" id="1.20.1250.20">
    <property type="entry name" value="MFS general substrate transporter like domains"/>
    <property type="match status" value="1"/>
</dbReference>
<comment type="caution">
    <text evidence="9">The sequence shown here is derived from an EMBL/GenBank/DDBJ whole genome shotgun (WGS) entry which is preliminary data.</text>
</comment>
<keyword evidence="4 7" id="KW-1133">Transmembrane helix</keyword>
<protein>
    <recommendedName>
        <fullName evidence="8">Major facilitator superfamily (MFS) profile domain-containing protein</fullName>
    </recommendedName>
</protein>
<feature type="region of interest" description="Disordered" evidence="6">
    <location>
        <begin position="285"/>
        <end position="309"/>
    </location>
</feature>
<evidence type="ECO:0000256" key="3">
    <source>
        <dbReference type="ARBA" id="ARBA00022692"/>
    </source>
</evidence>
<evidence type="ECO:0000256" key="2">
    <source>
        <dbReference type="ARBA" id="ARBA00010992"/>
    </source>
</evidence>
<evidence type="ECO:0000256" key="5">
    <source>
        <dbReference type="ARBA" id="ARBA00023136"/>
    </source>
</evidence>
<dbReference type="GO" id="GO:0016020">
    <property type="term" value="C:membrane"/>
    <property type="evidence" value="ECO:0007669"/>
    <property type="project" value="UniProtKB-SubCell"/>
</dbReference>
<dbReference type="OrthoDB" id="6133115at2759"/>